<name>A0AAD2D9T6_EUPCR</name>
<dbReference type="AlphaFoldDB" id="A0AAD2D9T6"/>
<gene>
    <name evidence="2" type="ORF">ECRASSUSDP1_LOCUS28100</name>
</gene>
<proteinExistence type="predicted"/>
<comment type="caution">
    <text evidence="2">The sequence shown here is derived from an EMBL/GenBank/DDBJ whole genome shotgun (WGS) entry which is preliminary data.</text>
</comment>
<organism evidence="2 3">
    <name type="scientific">Euplotes crassus</name>
    <dbReference type="NCBI Taxonomy" id="5936"/>
    <lineage>
        <taxon>Eukaryota</taxon>
        <taxon>Sar</taxon>
        <taxon>Alveolata</taxon>
        <taxon>Ciliophora</taxon>
        <taxon>Intramacronucleata</taxon>
        <taxon>Spirotrichea</taxon>
        <taxon>Hypotrichia</taxon>
        <taxon>Euplotida</taxon>
        <taxon>Euplotidae</taxon>
        <taxon>Moneuplotes</taxon>
    </lineage>
</organism>
<accession>A0AAD2D9T6</accession>
<evidence type="ECO:0000256" key="1">
    <source>
        <dbReference type="SAM" id="Phobius"/>
    </source>
</evidence>
<keyword evidence="1" id="KW-1133">Transmembrane helix</keyword>
<keyword evidence="1" id="KW-0472">Membrane</keyword>
<dbReference type="Proteomes" id="UP001295684">
    <property type="component" value="Unassembled WGS sequence"/>
</dbReference>
<evidence type="ECO:0000313" key="3">
    <source>
        <dbReference type="Proteomes" id="UP001295684"/>
    </source>
</evidence>
<evidence type="ECO:0000313" key="2">
    <source>
        <dbReference type="EMBL" id="CAI2386479.1"/>
    </source>
</evidence>
<dbReference type="EMBL" id="CAMPGE010028989">
    <property type="protein sequence ID" value="CAI2386479.1"/>
    <property type="molecule type" value="Genomic_DNA"/>
</dbReference>
<reference evidence="2" key="1">
    <citation type="submission" date="2023-07" db="EMBL/GenBank/DDBJ databases">
        <authorList>
            <consortium name="AG Swart"/>
            <person name="Singh M."/>
            <person name="Singh A."/>
            <person name="Seah K."/>
            <person name="Emmerich C."/>
        </authorList>
    </citation>
    <scope>NUCLEOTIDE SEQUENCE</scope>
    <source>
        <strain evidence="2">DP1</strain>
    </source>
</reference>
<sequence length="68" mass="7744">MDTIKIPDLFSLSNTEYLFYIIQTYLSECINIFLTDPKTCVTTLIMTTLAIWAIALVIKVDLTKPKVT</sequence>
<keyword evidence="3" id="KW-1185">Reference proteome</keyword>
<protein>
    <submittedName>
        <fullName evidence="2">Uncharacterized protein</fullName>
    </submittedName>
</protein>
<keyword evidence="1" id="KW-0812">Transmembrane</keyword>
<feature type="transmembrane region" description="Helical" evidence="1">
    <location>
        <begin position="41"/>
        <end position="58"/>
    </location>
</feature>